<dbReference type="InterPro" id="IPR026591">
    <property type="entry name" value="Sirtuin_cat_small_dom_sf"/>
</dbReference>
<organism evidence="6 7">
    <name type="scientific">Nesterenkonia lacusekhoensis</name>
    <dbReference type="NCBI Taxonomy" id="150832"/>
    <lineage>
        <taxon>Bacteria</taxon>
        <taxon>Bacillati</taxon>
        <taxon>Actinomycetota</taxon>
        <taxon>Actinomycetes</taxon>
        <taxon>Micrococcales</taxon>
        <taxon>Micrococcaceae</taxon>
        <taxon>Nesterenkonia</taxon>
    </lineage>
</organism>
<dbReference type="EMBL" id="JAGINX010000001">
    <property type="protein sequence ID" value="MBP2317487.1"/>
    <property type="molecule type" value="Genomic_DNA"/>
</dbReference>
<dbReference type="InterPro" id="IPR026590">
    <property type="entry name" value="Ssirtuin_cat_dom"/>
</dbReference>
<comment type="cofactor">
    <cofactor evidence="3">
        <name>Zn(2+)</name>
        <dbReference type="ChEBI" id="CHEBI:29105"/>
    </cofactor>
    <text evidence="3">Binds 1 zinc ion per subunit.</text>
</comment>
<dbReference type="HAMAP" id="MF_01121">
    <property type="entry name" value="Sirtuin_ClassIII"/>
    <property type="match status" value="1"/>
</dbReference>
<evidence type="ECO:0000259" key="5">
    <source>
        <dbReference type="PROSITE" id="PS50305"/>
    </source>
</evidence>
<evidence type="ECO:0000256" key="4">
    <source>
        <dbReference type="PROSITE-ProRule" id="PRU00236"/>
    </source>
</evidence>
<feature type="binding site" evidence="3 4">
    <location>
        <position position="167"/>
    </location>
    <ligand>
        <name>Zn(2+)</name>
        <dbReference type="ChEBI" id="CHEBI:29105"/>
    </ligand>
</feature>
<feature type="domain" description="Deacetylase sirtuin-type" evidence="5">
    <location>
        <begin position="1"/>
        <end position="261"/>
    </location>
</feature>
<feature type="binding site" evidence="3">
    <location>
        <begin position="231"/>
        <end position="233"/>
    </location>
    <ligand>
        <name>NAD(+)</name>
        <dbReference type="ChEBI" id="CHEBI:57540"/>
    </ligand>
</feature>
<dbReference type="Gene3D" id="3.40.50.1220">
    <property type="entry name" value="TPP-binding domain"/>
    <property type="match status" value="1"/>
</dbReference>
<dbReference type="EC" id="2.3.1.286" evidence="3"/>
<dbReference type="Proteomes" id="UP001519331">
    <property type="component" value="Unassembled WGS sequence"/>
</dbReference>
<comment type="catalytic activity">
    <reaction evidence="3">
        <text>N(6)-acetyl-L-lysyl-[protein] + NAD(+) + H2O = 2''-O-acetyl-ADP-D-ribose + nicotinamide + L-lysyl-[protein]</text>
        <dbReference type="Rhea" id="RHEA:43636"/>
        <dbReference type="Rhea" id="RHEA-COMP:9752"/>
        <dbReference type="Rhea" id="RHEA-COMP:10731"/>
        <dbReference type="ChEBI" id="CHEBI:15377"/>
        <dbReference type="ChEBI" id="CHEBI:17154"/>
        <dbReference type="ChEBI" id="CHEBI:29969"/>
        <dbReference type="ChEBI" id="CHEBI:57540"/>
        <dbReference type="ChEBI" id="CHEBI:61930"/>
        <dbReference type="ChEBI" id="CHEBI:83767"/>
        <dbReference type="EC" id="2.3.1.286"/>
    </reaction>
</comment>
<protein>
    <recommendedName>
        <fullName evidence="3">NAD-dependent protein deacylase</fullName>
        <ecNumber evidence="3">2.3.1.286</ecNumber>
    </recommendedName>
    <alternativeName>
        <fullName evidence="3">Regulatory protein SIR2 homolog</fullName>
    </alternativeName>
</protein>
<evidence type="ECO:0000256" key="2">
    <source>
        <dbReference type="ARBA" id="ARBA00023027"/>
    </source>
</evidence>
<feature type="binding site" evidence="3">
    <location>
        <position position="249"/>
    </location>
    <ligand>
        <name>NAD(+)</name>
        <dbReference type="ChEBI" id="CHEBI:57540"/>
    </ligand>
</feature>
<dbReference type="InterPro" id="IPR029035">
    <property type="entry name" value="DHS-like_NAD/FAD-binding_dom"/>
</dbReference>
<keyword evidence="6" id="KW-0378">Hydrolase</keyword>
<sequence length="261" mass="28072">MKLLDQVDDELAALAQDARHVAVLSGAGISAESGVPTFREVQTGLWERFSAEDLATPEAFEEDPALVWTWYRWRQSLVQAVEPNPGHLALAQWQKRLAQAGGSLAISTQNVDDLHERAGAEVLAHLHGNIAAHRCTDCDAVAELPAPGYDGFEAPPEAEDPPSCEHCTTGLIRPDIVWFGEALPMEAFEATMAAIRAADLVLVVGTSGIVQPAAGLPLLALERGTPLVEVNPQETELSETMDFVLRGPSGQMLPTLLERIS</sequence>
<dbReference type="CDD" id="cd01412">
    <property type="entry name" value="SIRT5_Af1_CobB"/>
    <property type="match status" value="1"/>
</dbReference>
<feature type="binding site" evidence="3">
    <location>
        <begin position="109"/>
        <end position="112"/>
    </location>
    <ligand>
        <name>NAD(+)</name>
        <dbReference type="ChEBI" id="CHEBI:57540"/>
    </ligand>
</feature>
<feature type="binding site" evidence="3">
    <location>
        <position position="74"/>
    </location>
    <ligand>
        <name>substrate</name>
    </ligand>
</feature>
<accession>A0ABS4SZ56</accession>
<name>A0ABS4SZ56_9MICC</name>
<evidence type="ECO:0000313" key="7">
    <source>
        <dbReference type="Proteomes" id="UP001519331"/>
    </source>
</evidence>
<gene>
    <name evidence="3" type="primary">cobB</name>
    <name evidence="6" type="ORF">JOF45_000506</name>
</gene>
<dbReference type="PROSITE" id="PS50305">
    <property type="entry name" value="SIRTUIN"/>
    <property type="match status" value="1"/>
</dbReference>
<comment type="similarity">
    <text evidence="3">Belongs to the sirtuin family. Class III subfamily.</text>
</comment>
<dbReference type="Pfam" id="PF02146">
    <property type="entry name" value="SIR2"/>
    <property type="match status" value="1"/>
</dbReference>
<feature type="binding site" evidence="3">
    <location>
        <begin position="205"/>
        <end position="207"/>
    </location>
    <ligand>
        <name>NAD(+)</name>
        <dbReference type="ChEBI" id="CHEBI:57540"/>
    </ligand>
</feature>
<feature type="binding site" evidence="3 4">
    <location>
        <position position="164"/>
    </location>
    <ligand>
        <name>Zn(2+)</name>
        <dbReference type="ChEBI" id="CHEBI:29105"/>
    </ligand>
</feature>
<comment type="function">
    <text evidence="3">NAD-dependent lysine deacetylase and desuccinylase that specifically removes acetyl and succinyl groups on target proteins. Modulates the activities of several proteins which are inactive in their acylated form.</text>
</comment>
<dbReference type="InterPro" id="IPR050134">
    <property type="entry name" value="NAD-dep_sirtuin_deacylases"/>
</dbReference>
<dbReference type="PANTHER" id="PTHR11085">
    <property type="entry name" value="NAD-DEPENDENT PROTEIN DEACYLASE SIRTUIN-5, MITOCHONDRIAL-RELATED"/>
    <property type="match status" value="1"/>
</dbReference>
<comment type="domain">
    <text evidence="3">2 residues (Tyr-71 and Arg-74) present in a large hydrophobic pocket are probably involved in substrate specificity. They are important for desuccinylation activity, but dispensable for deacetylation activity.</text>
</comment>
<keyword evidence="1" id="KW-0808">Transferase</keyword>
<keyword evidence="2 3" id="KW-0520">NAD</keyword>
<comment type="subcellular location">
    <subcellularLocation>
        <location evidence="3">Cytoplasm</location>
    </subcellularLocation>
</comment>
<dbReference type="SUPFAM" id="SSF52467">
    <property type="entry name" value="DHS-like NAD/FAD-binding domain"/>
    <property type="match status" value="1"/>
</dbReference>
<dbReference type="RefSeq" id="WP_210047705.1">
    <property type="nucleotide sequence ID" value="NZ_JAGINX010000001.1"/>
</dbReference>
<feature type="binding site" evidence="3 4">
    <location>
        <position position="135"/>
    </location>
    <ligand>
        <name>Zn(2+)</name>
        <dbReference type="ChEBI" id="CHEBI:29105"/>
    </ligand>
</feature>
<evidence type="ECO:0000313" key="6">
    <source>
        <dbReference type="EMBL" id="MBP2317487.1"/>
    </source>
</evidence>
<feature type="active site" description="Proton acceptor" evidence="3 4">
    <location>
        <position position="127"/>
    </location>
</feature>
<comment type="caution">
    <text evidence="3">Lacks conserved residue(s) required for the propagation of feature annotation.</text>
</comment>
<feature type="binding site" evidence="3 4">
    <location>
        <position position="138"/>
    </location>
    <ligand>
        <name>Zn(2+)</name>
        <dbReference type="ChEBI" id="CHEBI:29105"/>
    </ligand>
</feature>
<keyword evidence="3 4" id="KW-0862">Zinc</keyword>
<dbReference type="PANTHER" id="PTHR11085:SF4">
    <property type="entry name" value="NAD-DEPENDENT PROTEIN DEACYLASE"/>
    <property type="match status" value="1"/>
</dbReference>
<evidence type="ECO:0000256" key="1">
    <source>
        <dbReference type="ARBA" id="ARBA00022679"/>
    </source>
</evidence>
<dbReference type="NCBIfam" id="NF001753">
    <property type="entry name" value="PRK00481.1-3"/>
    <property type="match status" value="1"/>
</dbReference>
<dbReference type="InterPro" id="IPR027546">
    <property type="entry name" value="Sirtuin_class_III"/>
</dbReference>
<keyword evidence="7" id="KW-1185">Reference proteome</keyword>
<comment type="catalytic activity">
    <reaction evidence="3">
        <text>N(6)-succinyl-L-lysyl-[protein] + NAD(+) + H2O = 2''-O-succinyl-ADP-D-ribose + nicotinamide + L-lysyl-[protein]</text>
        <dbReference type="Rhea" id="RHEA:47668"/>
        <dbReference type="Rhea" id="RHEA-COMP:9752"/>
        <dbReference type="Rhea" id="RHEA-COMP:11877"/>
        <dbReference type="ChEBI" id="CHEBI:15377"/>
        <dbReference type="ChEBI" id="CHEBI:17154"/>
        <dbReference type="ChEBI" id="CHEBI:29969"/>
        <dbReference type="ChEBI" id="CHEBI:57540"/>
        <dbReference type="ChEBI" id="CHEBI:87830"/>
        <dbReference type="ChEBI" id="CHEBI:87832"/>
    </reaction>
</comment>
<dbReference type="GO" id="GO:0016787">
    <property type="term" value="F:hydrolase activity"/>
    <property type="evidence" value="ECO:0007669"/>
    <property type="project" value="UniProtKB-KW"/>
</dbReference>
<keyword evidence="3" id="KW-0963">Cytoplasm</keyword>
<dbReference type="InterPro" id="IPR003000">
    <property type="entry name" value="Sirtuin"/>
</dbReference>
<evidence type="ECO:0000256" key="3">
    <source>
        <dbReference type="HAMAP-Rule" id="MF_01121"/>
    </source>
</evidence>
<comment type="caution">
    <text evidence="6">The sequence shown here is derived from an EMBL/GenBank/DDBJ whole genome shotgun (WGS) entry which is preliminary data.</text>
</comment>
<keyword evidence="3 4" id="KW-0479">Metal-binding</keyword>
<reference evidence="6 7" key="1">
    <citation type="submission" date="2021-03" db="EMBL/GenBank/DDBJ databases">
        <title>Sequencing the genomes of 1000 actinobacteria strains.</title>
        <authorList>
            <person name="Klenk H.-P."/>
        </authorList>
    </citation>
    <scope>NUCLEOTIDE SEQUENCE [LARGE SCALE GENOMIC DNA]</scope>
    <source>
        <strain evidence="6 7">DSM 12544</strain>
    </source>
</reference>
<dbReference type="Gene3D" id="3.30.1600.10">
    <property type="entry name" value="SIR2/SIRT2 'Small Domain"/>
    <property type="match status" value="1"/>
</dbReference>
<feature type="binding site" evidence="3">
    <location>
        <position position="71"/>
    </location>
    <ligand>
        <name>substrate</name>
    </ligand>
</feature>
<proteinExistence type="inferred from homology"/>